<evidence type="ECO:0000259" key="9">
    <source>
        <dbReference type="Pfam" id="PF01618"/>
    </source>
</evidence>
<dbReference type="InterPro" id="IPR050790">
    <property type="entry name" value="ExbB/TolQ_transport"/>
</dbReference>
<evidence type="ECO:0000256" key="8">
    <source>
        <dbReference type="SAM" id="SignalP"/>
    </source>
</evidence>
<keyword evidence="11" id="KW-1185">Reference proteome</keyword>
<dbReference type="InterPro" id="IPR017270">
    <property type="entry name" value="MotA/TolQ/ExbB-rel"/>
</dbReference>
<feature type="transmembrane region" description="Helical" evidence="7">
    <location>
        <begin position="269"/>
        <end position="293"/>
    </location>
</feature>
<dbReference type="Pfam" id="PF01618">
    <property type="entry name" value="MotA_ExbB"/>
    <property type="match status" value="1"/>
</dbReference>
<comment type="similarity">
    <text evidence="6">Belongs to the exbB/tolQ family.</text>
</comment>
<sequence>MNRRHLAALLLCCVPAFASAAEPVGLDALLKQVQDAAGQDARLNQAREQRFLSDKNQQAALVAQAEAAQAAAKNKADAVRANFAANQKTIADLKAQIQAHAGDYLQVQGAVKEAAGAFRAVASESLISAQAPERLKTIDALADNDGYPPVADLERFWYALQQELTESGKVVRFKAPVVDTDGVRSEQEVVRIGSFSAFTGNRYLVFDPEALALVELTRQPAHHWRALADDFGEATDGLHAAMIDPSHGTLLVQEALRPNLRERIAQGGVIAYVIIVIGTIGALMAIYQLVYLLRVGRGVRVQLADIGRPRDDNPLGRVLAAFRGDPAQGIGDAEVLELRLSEAILREIPALERFQPLLRLIIAAGPLLGLVGTVTGMIITFQVIQEQGAGDPRLMAGGISQAMITTVLGLGVAVPMLFVNAILSARSRVLVQILDEQSAGLLARHIESGTGEGDARGA</sequence>
<keyword evidence="2" id="KW-1003">Cell membrane</keyword>
<accession>A0A6M2BMP9</accession>
<keyword evidence="6" id="KW-0813">Transport</keyword>
<dbReference type="PANTHER" id="PTHR30625:SF11">
    <property type="entry name" value="MOTA_TOLQ_EXBB PROTON CHANNEL DOMAIN-CONTAINING PROTEIN"/>
    <property type="match status" value="1"/>
</dbReference>
<name>A0A6M2BMP9_9GAMM</name>
<evidence type="ECO:0000313" key="10">
    <source>
        <dbReference type="EMBL" id="NGY03708.1"/>
    </source>
</evidence>
<dbReference type="RefSeq" id="WP_166251391.1">
    <property type="nucleotide sequence ID" value="NZ_JAAMOW010000001.1"/>
</dbReference>
<evidence type="ECO:0000256" key="7">
    <source>
        <dbReference type="SAM" id="Phobius"/>
    </source>
</evidence>
<keyword evidence="8" id="KW-0732">Signal</keyword>
<dbReference type="GO" id="GO:0005886">
    <property type="term" value="C:plasma membrane"/>
    <property type="evidence" value="ECO:0007669"/>
    <property type="project" value="UniProtKB-SubCell"/>
</dbReference>
<dbReference type="AlphaFoldDB" id="A0A6M2BMP9"/>
<keyword evidence="4 7" id="KW-1133">Transmembrane helix</keyword>
<feature type="signal peptide" evidence="8">
    <location>
        <begin position="1"/>
        <end position="20"/>
    </location>
</feature>
<feature type="transmembrane region" description="Helical" evidence="7">
    <location>
        <begin position="357"/>
        <end position="379"/>
    </location>
</feature>
<evidence type="ECO:0000256" key="1">
    <source>
        <dbReference type="ARBA" id="ARBA00004651"/>
    </source>
</evidence>
<comment type="caution">
    <text evidence="10">The sequence shown here is derived from an EMBL/GenBank/DDBJ whole genome shotgun (WGS) entry which is preliminary data.</text>
</comment>
<comment type="subcellular location">
    <subcellularLocation>
        <location evidence="1">Cell membrane</location>
        <topology evidence="1">Multi-pass membrane protein</topology>
    </subcellularLocation>
    <subcellularLocation>
        <location evidence="6">Membrane</location>
        <topology evidence="6">Multi-pass membrane protein</topology>
    </subcellularLocation>
</comment>
<evidence type="ECO:0000313" key="11">
    <source>
        <dbReference type="Proteomes" id="UP000472676"/>
    </source>
</evidence>
<feature type="transmembrane region" description="Helical" evidence="7">
    <location>
        <begin position="399"/>
        <end position="423"/>
    </location>
</feature>
<reference evidence="10 11" key="1">
    <citation type="journal article" date="2014" name="Int. J. Syst. Evol. Microbiol.">
        <title>Solimonas terrae sp. nov., isolated from soil.</title>
        <authorList>
            <person name="Kim S.J."/>
            <person name="Moon J.Y."/>
            <person name="Weon H.Y."/>
            <person name="Ahn J.H."/>
            <person name="Chen W.M."/>
            <person name="Kwon S.W."/>
        </authorList>
    </citation>
    <scope>NUCLEOTIDE SEQUENCE [LARGE SCALE GENOMIC DNA]</scope>
    <source>
        <strain evidence="10 11">KIS83-12</strain>
    </source>
</reference>
<organism evidence="10 11">
    <name type="scientific">Solimonas terrae</name>
    <dbReference type="NCBI Taxonomy" id="1396819"/>
    <lineage>
        <taxon>Bacteria</taxon>
        <taxon>Pseudomonadati</taxon>
        <taxon>Pseudomonadota</taxon>
        <taxon>Gammaproteobacteria</taxon>
        <taxon>Nevskiales</taxon>
        <taxon>Nevskiaceae</taxon>
        <taxon>Solimonas</taxon>
    </lineage>
</organism>
<keyword evidence="3 7" id="KW-0812">Transmembrane</keyword>
<evidence type="ECO:0000256" key="3">
    <source>
        <dbReference type="ARBA" id="ARBA00022692"/>
    </source>
</evidence>
<keyword evidence="5 7" id="KW-0472">Membrane</keyword>
<dbReference type="GO" id="GO:0017038">
    <property type="term" value="P:protein import"/>
    <property type="evidence" value="ECO:0007669"/>
    <property type="project" value="TreeGrafter"/>
</dbReference>
<dbReference type="InterPro" id="IPR002898">
    <property type="entry name" value="MotA_ExbB_proton_chnl"/>
</dbReference>
<evidence type="ECO:0000256" key="6">
    <source>
        <dbReference type="RuleBase" id="RU004057"/>
    </source>
</evidence>
<evidence type="ECO:0000256" key="5">
    <source>
        <dbReference type="ARBA" id="ARBA00023136"/>
    </source>
</evidence>
<gene>
    <name evidence="10" type="ORF">G7Y85_02925</name>
</gene>
<dbReference type="PANTHER" id="PTHR30625">
    <property type="entry name" value="PROTEIN TOLQ"/>
    <property type="match status" value="1"/>
</dbReference>
<feature type="chain" id="PRO_5026952429" evidence="8">
    <location>
        <begin position="21"/>
        <end position="458"/>
    </location>
</feature>
<evidence type="ECO:0000256" key="4">
    <source>
        <dbReference type="ARBA" id="ARBA00022989"/>
    </source>
</evidence>
<evidence type="ECO:0000256" key="2">
    <source>
        <dbReference type="ARBA" id="ARBA00022475"/>
    </source>
</evidence>
<keyword evidence="6" id="KW-0653">Protein transport</keyword>
<dbReference type="EMBL" id="JAAMOW010000001">
    <property type="protein sequence ID" value="NGY03708.1"/>
    <property type="molecule type" value="Genomic_DNA"/>
</dbReference>
<proteinExistence type="inferred from homology"/>
<dbReference type="PIRSF" id="PIRSF037714">
    <property type="entry name" value="TolR"/>
    <property type="match status" value="1"/>
</dbReference>
<dbReference type="Proteomes" id="UP000472676">
    <property type="component" value="Unassembled WGS sequence"/>
</dbReference>
<protein>
    <submittedName>
        <fullName evidence="10">MotA/TolQ/ExbB proton channel family protein</fullName>
    </submittedName>
</protein>
<feature type="domain" description="MotA/TolQ/ExbB proton channel" evidence="9">
    <location>
        <begin position="332"/>
        <end position="435"/>
    </location>
</feature>